<evidence type="ECO:0000313" key="1">
    <source>
        <dbReference type="EMBL" id="EPG76105.1"/>
    </source>
</evidence>
<dbReference type="OrthoDB" id="343100at2"/>
<dbReference type="SUPFAM" id="SSF52266">
    <property type="entry name" value="SGNH hydrolase"/>
    <property type="match status" value="1"/>
</dbReference>
<organism evidence="1 2">
    <name type="scientific">Leptospira fainei serovar Hurstbridge str. BUT 6</name>
    <dbReference type="NCBI Taxonomy" id="1193011"/>
    <lineage>
        <taxon>Bacteria</taxon>
        <taxon>Pseudomonadati</taxon>
        <taxon>Spirochaetota</taxon>
        <taxon>Spirochaetia</taxon>
        <taxon>Leptospirales</taxon>
        <taxon>Leptospiraceae</taxon>
        <taxon>Leptospira</taxon>
    </lineage>
</organism>
<dbReference type="STRING" id="1193011.LEP1GSC058_0584"/>
<dbReference type="GO" id="GO:0016788">
    <property type="term" value="F:hydrolase activity, acting on ester bonds"/>
    <property type="evidence" value="ECO:0007669"/>
    <property type="project" value="UniProtKB-ARBA"/>
</dbReference>
<comment type="caution">
    <text evidence="1">The sequence shown here is derived from an EMBL/GenBank/DDBJ whole genome shotgun (WGS) entry which is preliminary data.</text>
</comment>
<dbReference type="EMBL" id="AKWZ02000002">
    <property type="protein sequence ID" value="EPG76105.1"/>
    <property type="molecule type" value="Genomic_DNA"/>
</dbReference>
<protein>
    <recommendedName>
        <fullName evidence="3">AlgX/AlgJ SGNH hydrolase-like domain-containing protein</fullName>
    </recommendedName>
</protein>
<accession>S3VI20</accession>
<reference evidence="1" key="1">
    <citation type="submission" date="2013-04" db="EMBL/GenBank/DDBJ databases">
        <authorList>
            <person name="Harkins D.M."/>
            <person name="Durkin A.S."/>
            <person name="Selengut J.D."/>
            <person name="Sanka R."/>
            <person name="DePew J."/>
            <person name="Purushe J."/>
            <person name="Ahmed A."/>
            <person name="van der Linden H."/>
            <person name="Goris M.G.A."/>
            <person name="Hartskeerl R.A."/>
            <person name="Vinetz J.M."/>
            <person name="Sutton G.G."/>
            <person name="Nelson W.C."/>
            <person name="Fouts D.E."/>
        </authorList>
    </citation>
    <scope>NUCLEOTIDE SEQUENCE [LARGE SCALE GENOMIC DNA]</scope>
    <source>
        <strain evidence="1">BUT 6</strain>
    </source>
</reference>
<evidence type="ECO:0000313" key="2">
    <source>
        <dbReference type="Proteomes" id="UP000014540"/>
    </source>
</evidence>
<dbReference type="NCBIfam" id="NF047474">
    <property type="entry name" value="GDSL_LA_2486"/>
    <property type="match status" value="1"/>
</dbReference>
<dbReference type="AlphaFoldDB" id="S3VI20"/>
<dbReference type="InterPro" id="IPR036514">
    <property type="entry name" value="SGNH_hydro_sf"/>
</dbReference>
<keyword evidence="2" id="KW-1185">Reference proteome</keyword>
<dbReference type="RefSeq" id="WP_016548211.1">
    <property type="nucleotide sequence ID" value="NZ_AKWZ02000002.1"/>
</dbReference>
<proteinExistence type="predicted"/>
<evidence type="ECO:0008006" key="3">
    <source>
        <dbReference type="Google" id="ProtNLM"/>
    </source>
</evidence>
<name>S3VI20_9LEPT</name>
<dbReference type="Gene3D" id="3.40.50.1110">
    <property type="entry name" value="SGNH hydrolase"/>
    <property type="match status" value="1"/>
</dbReference>
<sequence>MKSLVYLKIVISLSFIFIILELSLRLPYFQSVRFRLSDKKLHCLSDGPLPWIRLCPNRQLTLFQPAKQYTYNIRTDQNGERISYEPGTEPLHARKEIWILGDSVAMGYLVEDRESISWQLAERIGFAGRVRNLGVDAVGTLGIQEILREVLNRSDPPKVAYWIYHISDVADSFREEALSKSKVKRLLTRISFYLSRYSAVFNGWKTLREQYRPELAENQISSQEEIARESLAQDHPHLKALKSLFVFCKEREIPLVIVFLPEPNPANQPIFQSTILNKAGSLALENRMSVLDLRPTLQTIWKEKHEPFFLARDGHPNPYAYGLIADRLSEDLARR</sequence>
<dbReference type="Proteomes" id="UP000014540">
    <property type="component" value="Unassembled WGS sequence"/>
</dbReference>
<gene>
    <name evidence="1" type="ORF">LEP1GSC058_0584</name>
</gene>